<evidence type="ECO:0000256" key="4">
    <source>
        <dbReference type="SAM" id="Phobius"/>
    </source>
</evidence>
<sequence>MVHLYNLFHYGMLLYAVSMLGCYIFLSSLAIVEAVKYLRRSRLTNYNLLASSAQAPSVSILAPAYNEGANIIENVRSLLSIYYNNLELIVINDGSKDDSMAKLIQAYDLEPAHLDYAPQLATKNVKAVYKSTNPVYHKLLVIDKENGGKADALNAGINVAKNQYLVCIDVDCILEQDALLKLVRPFMDETRKKVIATGGVVRIANSCVFKNGKLMDINLPKEYLPRAQALEYIRAFLLGRMAWSNLNGLLLISGAFGAFDRQVAIAAGGYNHNTVGEDMELVVRMRRYMADRNIPYKVAFIPDPLCWTEAPASYQILGRQRNRWMRGTIETLNMHRKLFLNPKYGVLGLMSYPYWLFYELLAPVIEFTGFVLFLVLAFAGLINWSFFLVLTAFILLFGWLFSTFAILMEVVTFNQYRKPGDLRKLIVTALAEPFLFHPFVVWSSIKGIVDLLRKKKSWGEMTRQGFNTVPQTPNAST</sequence>
<evidence type="ECO:0000256" key="1">
    <source>
        <dbReference type="ARBA" id="ARBA00006739"/>
    </source>
</evidence>
<feature type="transmembrane region" description="Helical" evidence="4">
    <location>
        <begin position="12"/>
        <end position="32"/>
    </location>
</feature>
<accession>A0A6B2H439</accession>
<dbReference type="Gene3D" id="3.90.550.10">
    <property type="entry name" value="Spore Coat Polysaccharide Biosynthesis Protein SpsA, Chain A"/>
    <property type="match status" value="1"/>
</dbReference>
<keyword evidence="2" id="KW-0328">Glycosyltransferase</keyword>
<comment type="caution">
    <text evidence="6">The sequence shown here is derived from an EMBL/GenBank/DDBJ whole genome shotgun (WGS) entry which is preliminary data.</text>
</comment>
<keyword evidence="7" id="KW-1185">Reference proteome</keyword>
<dbReference type="AlphaFoldDB" id="A0A6B2H439"/>
<dbReference type="InterPro" id="IPR001173">
    <property type="entry name" value="Glyco_trans_2-like"/>
</dbReference>
<evidence type="ECO:0000313" key="7">
    <source>
        <dbReference type="Proteomes" id="UP000478546"/>
    </source>
</evidence>
<keyword evidence="4" id="KW-1133">Transmembrane helix</keyword>
<dbReference type="SUPFAM" id="SSF53448">
    <property type="entry name" value="Nucleotide-diphospho-sugar transferases"/>
    <property type="match status" value="1"/>
</dbReference>
<keyword evidence="4" id="KW-0472">Membrane</keyword>
<feature type="transmembrane region" description="Helical" evidence="4">
    <location>
        <begin position="388"/>
        <end position="413"/>
    </location>
</feature>
<dbReference type="PANTHER" id="PTHR43630:SF1">
    <property type="entry name" value="POLY-BETA-1,6-N-ACETYL-D-GLUCOSAMINE SYNTHASE"/>
    <property type="match status" value="1"/>
</dbReference>
<feature type="domain" description="Glycosyltransferase 2-like" evidence="5">
    <location>
        <begin position="59"/>
        <end position="195"/>
    </location>
</feature>
<dbReference type="GO" id="GO:0016757">
    <property type="term" value="F:glycosyltransferase activity"/>
    <property type="evidence" value="ECO:0007669"/>
    <property type="project" value="UniProtKB-KW"/>
</dbReference>
<keyword evidence="4" id="KW-0812">Transmembrane</keyword>
<gene>
    <name evidence="6" type="ORF">GWO68_05610</name>
</gene>
<dbReference type="PANTHER" id="PTHR43630">
    <property type="entry name" value="POLY-BETA-1,6-N-ACETYL-D-GLUCOSAMINE SYNTHASE"/>
    <property type="match status" value="1"/>
</dbReference>
<organism evidence="6 7">
    <name type="scientific">Pontibacter fetidus</name>
    <dbReference type="NCBI Taxonomy" id="2700082"/>
    <lineage>
        <taxon>Bacteria</taxon>
        <taxon>Pseudomonadati</taxon>
        <taxon>Bacteroidota</taxon>
        <taxon>Cytophagia</taxon>
        <taxon>Cytophagales</taxon>
        <taxon>Hymenobacteraceae</taxon>
        <taxon>Pontibacter</taxon>
    </lineage>
</organism>
<protein>
    <submittedName>
        <fullName evidence="6">Glycosyltransferase family 2 protein</fullName>
    </submittedName>
</protein>
<dbReference type="Pfam" id="PF03142">
    <property type="entry name" value="Chitin_synth_2"/>
    <property type="match status" value="1"/>
</dbReference>
<comment type="similarity">
    <text evidence="1">Belongs to the glycosyltransferase 2 family.</text>
</comment>
<reference evidence="6 7" key="1">
    <citation type="submission" date="2020-01" db="EMBL/GenBank/DDBJ databases">
        <authorList>
            <person name="Kim M.K."/>
        </authorList>
    </citation>
    <scope>NUCLEOTIDE SEQUENCE [LARGE SCALE GENOMIC DNA]</scope>
    <source>
        <strain evidence="6 7">BT213</strain>
    </source>
</reference>
<feature type="transmembrane region" description="Helical" evidence="4">
    <location>
        <begin position="360"/>
        <end position="382"/>
    </location>
</feature>
<evidence type="ECO:0000256" key="2">
    <source>
        <dbReference type="ARBA" id="ARBA00022676"/>
    </source>
</evidence>
<evidence type="ECO:0000256" key="3">
    <source>
        <dbReference type="ARBA" id="ARBA00022679"/>
    </source>
</evidence>
<dbReference type="CDD" id="cd06423">
    <property type="entry name" value="CESA_like"/>
    <property type="match status" value="1"/>
</dbReference>
<evidence type="ECO:0000259" key="5">
    <source>
        <dbReference type="Pfam" id="PF00535"/>
    </source>
</evidence>
<keyword evidence="3 6" id="KW-0808">Transferase</keyword>
<evidence type="ECO:0000313" key="6">
    <source>
        <dbReference type="EMBL" id="NDK55386.1"/>
    </source>
</evidence>
<proteinExistence type="inferred from homology"/>
<dbReference type="RefSeq" id="WP_162345436.1">
    <property type="nucleotide sequence ID" value="NZ_JAAEAA010000005.1"/>
</dbReference>
<dbReference type="Pfam" id="PF00535">
    <property type="entry name" value="Glycos_transf_2"/>
    <property type="match status" value="1"/>
</dbReference>
<dbReference type="Proteomes" id="UP000478546">
    <property type="component" value="Unassembled WGS sequence"/>
</dbReference>
<name>A0A6B2H439_9BACT</name>
<dbReference type="EMBL" id="JAAEAA010000005">
    <property type="protein sequence ID" value="NDK55386.1"/>
    <property type="molecule type" value="Genomic_DNA"/>
</dbReference>
<dbReference type="InterPro" id="IPR029044">
    <property type="entry name" value="Nucleotide-diphossugar_trans"/>
</dbReference>